<feature type="signal peptide" evidence="1">
    <location>
        <begin position="1"/>
        <end position="19"/>
    </location>
</feature>
<keyword evidence="1" id="KW-0732">Signal</keyword>
<dbReference type="InterPro" id="IPR000866">
    <property type="entry name" value="AhpC/TSA"/>
</dbReference>
<evidence type="ECO:0000313" key="4">
    <source>
        <dbReference type="Proteomes" id="UP001485226"/>
    </source>
</evidence>
<feature type="domain" description="Thioredoxin" evidence="2">
    <location>
        <begin position="308"/>
        <end position="442"/>
    </location>
</feature>
<dbReference type="CDD" id="cd02966">
    <property type="entry name" value="TlpA_like_family"/>
    <property type="match status" value="1"/>
</dbReference>
<organism evidence="3 4">
    <name type="scientific">Flavobacterium calami</name>
    <dbReference type="NCBI Taxonomy" id="3139144"/>
    <lineage>
        <taxon>Bacteria</taxon>
        <taxon>Pseudomonadati</taxon>
        <taxon>Bacteroidota</taxon>
        <taxon>Flavobacteriia</taxon>
        <taxon>Flavobacteriales</taxon>
        <taxon>Flavobacteriaceae</taxon>
        <taxon>Flavobacterium</taxon>
    </lineage>
</organism>
<dbReference type="RefSeq" id="WP_341694125.1">
    <property type="nucleotide sequence ID" value="NZ_JBBYHS010000018.1"/>
</dbReference>
<dbReference type="PROSITE" id="PS51352">
    <property type="entry name" value="THIOREDOXIN_2"/>
    <property type="match status" value="1"/>
</dbReference>
<comment type="caution">
    <text evidence="3">The sequence shown here is derived from an EMBL/GenBank/DDBJ whole genome shotgun (WGS) entry which is preliminary data.</text>
</comment>
<evidence type="ECO:0000259" key="2">
    <source>
        <dbReference type="PROSITE" id="PS51352"/>
    </source>
</evidence>
<dbReference type="PANTHER" id="PTHR42852:SF13">
    <property type="entry name" value="PROTEIN DIPZ"/>
    <property type="match status" value="1"/>
</dbReference>
<dbReference type="EMBL" id="JBBYHS010000018">
    <property type="protein sequence ID" value="MEL1255382.1"/>
    <property type="molecule type" value="Genomic_DNA"/>
</dbReference>
<keyword evidence="4" id="KW-1185">Reference proteome</keyword>
<evidence type="ECO:0000256" key="1">
    <source>
        <dbReference type="SAM" id="SignalP"/>
    </source>
</evidence>
<accession>A0ABU9IUN7</accession>
<name>A0ABU9IUN7_9FLAO</name>
<dbReference type="Proteomes" id="UP001485226">
    <property type="component" value="Unassembled WGS sequence"/>
</dbReference>
<dbReference type="PANTHER" id="PTHR42852">
    <property type="entry name" value="THIOL:DISULFIDE INTERCHANGE PROTEIN DSBE"/>
    <property type="match status" value="1"/>
</dbReference>
<protein>
    <submittedName>
        <fullName evidence="3">TlpA disulfide reductase family protein</fullName>
    </submittedName>
</protein>
<proteinExistence type="predicted"/>
<dbReference type="Pfam" id="PF00578">
    <property type="entry name" value="AhpC-TSA"/>
    <property type="match status" value="1"/>
</dbReference>
<dbReference type="InterPro" id="IPR036249">
    <property type="entry name" value="Thioredoxin-like_sf"/>
</dbReference>
<gene>
    <name evidence="3" type="ORF">AAEO57_16445</name>
</gene>
<dbReference type="InterPro" id="IPR050553">
    <property type="entry name" value="Thioredoxin_ResA/DsbE_sf"/>
</dbReference>
<feature type="chain" id="PRO_5046985507" evidence="1">
    <location>
        <begin position="20"/>
        <end position="442"/>
    </location>
</feature>
<dbReference type="Gene3D" id="3.40.30.10">
    <property type="entry name" value="Glutaredoxin"/>
    <property type="match status" value="1"/>
</dbReference>
<sequence length="442" mass="51507">MNKLLMTFAIGLSFLSLCAGQIPEKAFTLTNSLSDLWRNGETKTAVESSVELYHLSPQMFIDRIHNTLSQQIQNAPRLYAQQYLEQLILKNNNKINTIVAPIYLWSKSMEATNENDFKGILKDLNGILKDSTNYDSRTERYTLLILQELEQKKAIDNKGIAKILNKNITNLESYPYIVKIKTERSDEEKRAWHRYLLAYSYNYLYRIDPKEEYLKKASDYSPDQNDRLRKSAYFYDAALLTGNTREFGFQSKYQKYLVENNRNAEALVLLSNITFGNPSDVNLKSLREFYEKSNSDLSFSDYWTAYVHKMGNPVPKVKIKYENEELNLTEKPKNWIYIDVWGTWCGPCRKELPELQSLFTTNSSNKDSKLRIYSFSYGSQNLLAFMNDNKYTFPVSEIDKQTNDAFEVSGYPTKILISPEGNFIKIPFGVDWKTYIKNYTLM</sequence>
<reference evidence="3 4" key="1">
    <citation type="submission" date="2024-04" db="EMBL/GenBank/DDBJ databases">
        <title>Flavobacterium sp. DGU38 16S ribosomal RNA gene Genome sequencing and assembly.</title>
        <authorList>
            <person name="Park S."/>
        </authorList>
    </citation>
    <scope>NUCLEOTIDE SEQUENCE [LARGE SCALE GENOMIC DNA]</scope>
    <source>
        <strain evidence="3 4">DGU38</strain>
    </source>
</reference>
<dbReference type="SUPFAM" id="SSF52833">
    <property type="entry name" value="Thioredoxin-like"/>
    <property type="match status" value="1"/>
</dbReference>
<dbReference type="InterPro" id="IPR013766">
    <property type="entry name" value="Thioredoxin_domain"/>
</dbReference>
<evidence type="ECO:0000313" key="3">
    <source>
        <dbReference type="EMBL" id="MEL1255382.1"/>
    </source>
</evidence>